<feature type="signal peptide" evidence="1">
    <location>
        <begin position="1"/>
        <end position="20"/>
    </location>
</feature>
<dbReference type="Proteomes" id="UP000199518">
    <property type="component" value="Unassembled WGS sequence"/>
</dbReference>
<keyword evidence="3" id="KW-1185">Reference proteome</keyword>
<keyword evidence="1" id="KW-0732">Signal</keyword>
<accession>A0A1I3G2Z2</accession>
<dbReference type="AlphaFoldDB" id="A0A1I3G2Z2"/>
<name>A0A1I3G2Z2_9PLAN</name>
<dbReference type="STRING" id="1576369.SAMN05421753_106154"/>
<feature type="chain" id="PRO_5011595206" evidence="1">
    <location>
        <begin position="21"/>
        <end position="161"/>
    </location>
</feature>
<gene>
    <name evidence="2" type="ORF">SAMN05421753_106154</name>
</gene>
<evidence type="ECO:0000256" key="1">
    <source>
        <dbReference type="SAM" id="SignalP"/>
    </source>
</evidence>
<dbReference type="EMBL" id="FOQD01000006">
    <property type="protein sequence ID" value="SFI17858.1"/>
    <property type="molecule type" value="Genomic_DNA"/>
</dbReference>
<proteinExistence type="predicted"/>
<organism evidence="2 3">
    <name type="scientific">Planctomicrobium piriforme</name>
    <dbReference type="NCBI Taxonomy" id="1576369"/>
    <lineage>
        <taxon>Bacteria</taxon>
        <taxon>Pseudomonadati</taxon>
        <taxon>Planctomycetota</taxon>
        <taxon>Planctomycetia</taxon>
        <taxon>Planctomycetales</taxon>
        <taxon>Planctomycetaceae</taxon>
        <taxon>Planctomicrobium</taxon>
    </lineage>
</organism>
<protein>
    <submittedName>
        <fullName evidence="2">Uncharacterized protein</fullName>
    </submittedName>
</protein>
<evidence type="ECO:0000313" key="2">
    <source>
        <dbReference type="EMBL" id="SFI17858.1"/>
    </source>
</evidence>
<evidence type="ECO:0000313" key="3">
    <source>
        <dbReference type="Proteomes" id="UP000199518"/>
    </source>
</evidence>
<reference evidence="3" key="1">
    <citation type="submission" date="2016-10" db="EMBL/GenBank/DDBJ databases">
        <authorList>
            <person name="Varghese N."/>
            <person name="Submissions S."/>
        </authorList>
    </citation>
    <scope>NUCLEOTIDE SEQUENCE [LARGE SCALE GENOMIC DNA]</scope>
    <source>
        <strain evidence="3">DSM 26348</strain>
    </source>
</reference>
<dbReference type="RefSeq" id="WP_092049566.1">
    <property type="nucleotide sequence ID" value="NZ_FOQD01000006.1"/>
</dbReference>
<sequence>MKTTILIALLVSLTLAVCKADSINSPATESGESLTDAVLRINKEVQRDYGILQPTPITVSKLKKAIEFAADEVAVSDFQGRAAYVETLRQIVATGHIPKAVHFCFSPITCPYNQVNQTENRDGRHVGISLNYTLLVLSEHGNRLIGLTQIVEVFQILKPQE</sequence>